<accession>A0A5C3NU28</accession>
<organism evidence="1 2">
    <name type="scientific">Polyporus arcularius HHB13444</name>
    <dbReference type="NCBI Taxonomy" id="1314778"/>
    <lineage>
        <taxon>Eukaryota</taxon>
        <taxon>Fungi</taxon>
        <taxon>Dikarya</taxon>
        <taxon>Basidiomycota</taxon>
        <taxon>Agaricomycotina</taxon>
        <taxon>Agaricomycetes</taxon>
        <taxon>Polyporales</taxon>
        <taxon>Polyporaceae</taxon>
        <taxon>Polyporus</taxon>
    </lineage>
</organism>
<gene>
    <name evidence="1" type="ORF">K466DRAFT_591616</name>
</gene>
<proteinExistence type="predicted"/>
<evidence type="ECO:0000313" key="1">
    <source>
        <dbReference type="EMBL" id="TFK80844.1"/>
    </source>
</evidence>
<dbReference type="AlphaFoldDB" id="A0A5C3NU28"/>
<reference evidence="1 2" key="1">
    <citation type="journal article" date="2019" name="Nat. Ecol. Evol.">
        <title>Megaphylogeny resolves global patterns of mushroom evolution.</title>
        <authorList>
            <person name="Varga T."/>
            <person name="Krizsan K."/>
            <person name="Foldi C."/>
            <person name="Dima B."/>
            <person name="Sanchez-Garcia M."/>
            <person name="Sanchez-Ramirez S."/>
            <person name="Szollosi G.J."/>
            <person name="Szarkandi J.G."/>
            <person name="Papp V."/>
            <person name="Albert L."/>
            <person name="Andreopoulos W."/>
            <person name="Angelini C."/>
            <person name="Antonin V."/>
            <person name="Barry K.W."/>
            <person name="Bougher N.L."/>
            <person name="Buchanan P."/>
            <person name="Buyck B."/>
            <person name="Bense V."/>
            <person name="Catcheside P."/>
            <person name="Chovatia M."/>
            <person name="Cooper J."/>
            <person name="Damon W."/>
            <person name="Desjardin D."/>
            <person name="Finy P."/>
            <person name="Geml J."/>
            <person name="Haridas S."/>
            <person name="Hughes K."/>
            <person name="Justo A."/>
            <person name="Karasinski D."/>
            <person name="Kautmanova I."/>
            <person name="Kiss B."/>
            <person name="Kocsube S."/>
            <person name="Kotiranta H."/>
            <person name="LaButti K.M."/>
            <person name="Lechner B.E."/>
            <person name="Liimatainen K."/>
            <person name="Lipzen A."/>
            <person name="Lukacs Z."/>
            <person name="Mihaltcheva S."/>
            <person name="Morgado L.N."/>
            <person name="Niskanen T."/>
            <person name="Noordeloos M.E."/>
            <person name="Ohm R.A."/>
            <person name="Ortiz-Santana B."/>
            <person name="Ovrebo C."/>
            <person name="Racz N."/>
            <person name="Riley R."/>
            <person name="Savchenko A."/>
            <person name="Shiryaev A."/>
            <person name="Soop K."/>
            <person name="Spirin V."/>
            <person name="Szebenyi C."/>
            <person name="Tomsovsky M."/>
            <person name="Tulloss R.E."/>
            <person name="Uehling J."/>
            <person name="Grigoriev I.V."/>
            <person name="Vagvolgyi C."/>
            <person name="Papp T."/>
            <person name="Martin F.M."/>
            <person name="Miettinen O."/>
            <person name="Hibbett D.S."/>
            <person name="Nagy L.G."/>
        </authorList>
    </citation>
    <scope>NUCLEOTIDE SEQUENCE [LARGE SCALE GENOMIC DNA]</scope>
    <source>
        <strain evidence="1 2">HHB13444</strain>
    </source>
</reference>
<dbReference type="Proteomes" id="UP000308197">
    <property type="component" value="Unassembled WGS sequence"/>
</dbReference>
<name>A0A5C3NU28_9APHY</name>
<keyword evidence="2" id="KW-1185">Reference proteome</keyword>
<dbReference type="EMBL" id="ML211697">
    <property type="protein sequence ID" value="TFK80844.1"/>
    <property type="molecule type" value="Genomic_DNA"/>
</dbReference>
<evidence type="ECO:0000313" key="2">
    <source>
        <dbReference type="Proteomes" id="UP000308197"/>
    </source>
</evidence>
<protein>
    <submittedName>
        <fullName evidence="1">Uncharacterized protein</fullName>
    </submittedName>
</protein>
<sequence>MHVLAPLKPVPPLPPYRTCYCRARGSLTIHGLRAFLSSLPVLGVLKPHCCTVVPHATDQARPIACIPHIPVLSFEDCNHAADGNLESLMDFIALISAIEMLILRFDHCDSLANPHEVGPGPSSTSIRSISPRHVRYRSSYLWRSSHNIPLQSRAYNRPPACPLSMTTSPGSYFCWTPWGQPWSIL</sequence>